<evidence type="ECO:0000256" key="2">
    <source>
        <dbReference type="ARBA" id="ARBA00022801"/>
    </source>
</evidence>
<dbReference type="InterPro" id="IPR011324">
    <property type="entry name" value="Cytotoxic_necrot_fac-like_cat"/>
</dbReference>
<dbReference type="Proteomes" id="UP001244552">
    <property type="component" value="Unassembled WGS sequence"/>
</dbReference>
<dbReference type="SUPFAM" id="SSF64438">
    <property type="entry name" value="CNF1/YfiH-like putative cysteine hydrolases"/>
    <property type="match status" value="1"/>
</dbReference>
<sequence>MTPSSSAHALQAAQPPSKAHPIDVNRAGRVYYNPEFKTDTIKVVLGQQAVGERPDLMIATTLGSCVAACIHDPVRGIGGMNHFMLPDLPASEAEDAGTGPAARYGAVAMERLIEALLAAGAERGRLQVKLFGGASVIDSSYDIGGLNSRFALDYVRMERLNLTGQDLGGTLARRIHYFPHAGRALRRLLRPEATIETVTRERHFMSQFRRQAAAGKVAPFAAPEGT</sequence>
<feature type="region of interest" description="Disordered" evidence="4">
    <location>
        <begin position="1"/>
        <end position="22"/>
    </location>
</feature>
<dbReference type="EC" id="3.5.1.44" evidence="3"/>
<proteinExistence type="inferred from homology"/>
<dbReference type="InterPro" id="IPR038592">
    <property type="entry name" value="CheD-like_sf"/>
</dbReference>
<keyword evidence="2 3" id="KW-0378">Hydrolase</keyword>
<evidence type="ECO:0000313" key="5">
    <source>
        <dbReference type="EMBL" id="MDQ0534004.1"/>
    </source>
</evidence>
<dbReference type="EMBL" id="JAUSVU010000009">
    <property type="protein sequence ID" value="MDQ0534004.1"/>
    <property type="molecule type" value="Genomic_DNA"/>
</dbReference>
<keyword evidence="6" id="KW-1185">Reference proteome</keyword>
<protein>
    <recommendedName>
        <fullName evidence="3">Probable chemoreceptor glutamine deamidase CheD</fullName>
        <ecNumber evidence="3">3.5.1.44</ecNumber>
    </recommendedName>
</protein>
<evidence type="ECO:0000313" key="6">
    <source>
        <dbReference type="Proteomes" id="UP001244552"/>
    </source>
</evidence>
<evidence type="ECO:0000256" key="1">
    <source>
        <dbReference type="ARBA" id="ARBA00022500"/>
    </source>
</evidence>
<reference evidence="5 6" key="1">
    <citation type="submission" date="2023-07" db="EMBL/GenBank/DDBJ databases">
        <title>Genomic Encyclopedia of Type Strains, Phase IV (KMG-IV): sequencing the most valuable type-strain genomes for metagenomic binning, comparative biology and taxonomic classification.</title>
        <authorList>
            <person name="Goeker M."/>
        </authorList>
    </citation>
    <scope>NUCLEOTIDE SEQUENCE [LARGE SCALE GENOMIC DNA]</scope>
    <source>
        <strain evidence="5 6">DSM 19922</strain>
    </source>
</reference>
<accession>A0ABU0MKX4</accession>
<dbReference type="PANTHER" id="PTHR35147">
    <property type="entry name" value="CHEMORECEPTOR GLUTAMINE DEAMIDASE CHED-RELATED"/>
    <property type="match status" value="1"/>
</dbReference>
<dbReference type="HAMAP" id="MF_01440">
    <property type="entry name" value="CheD"/>
    <property type="match status" value="1"/>
</dbReference>
<dbReference type="GO" id="GO:0050568">
    <property type="term" value="F:protein-glutamine glutaminase activity"/>
    <property type="evidence" value="ECO:0007669"/>
    <property type="project" value="UniProtKB-EC"/>
</dbReference>
<dbReference type="Gene3D" id="3.30.1330.200">
    <property type="match status" value="1"/>
</dbReference>
<comment type="caution">
    <text evidence="5">The sequence shown here is derived from an EMBL/GenBank/DDBJ whole genome shotgun (WGS) entry which is preliminary data.</text>
</comment>
<dbReference type="CDD" id="cd16352">
    <property type="entry name" value="CheD"/>
    <property type="match status" value="1"/>
</dbReference>
<name>A0ABU0MKX4_9PROT</name>
<dbReference type="PANTHER" id="PTHR35147:SF2">
    <property type="entry name" value="CHEMORECEPTOR GLUTAMINE DEAMIDASE CHED-RELATED"/>
    <property type="match status" value="1"/>
</dbReference>
<keyword evidence="1 3" id="KW-0145">Chemotaxis</keyword>
<gene>
    <name evidence="3" type="primary">cheD</name>
    <name evidence="5" type="ORF">QO018_002871</name>
</gene>
<comment type="function">
    <text evidence="3">Probably deamidates glutamine residues to glutamate on methyl-accepting chemotaxis receptors (MCPs), playing an important role in chemotaxis.</text>
</comment>
<evidence type="ECO:0000256" key="3">
    <source>
        <dbReference type="HAMAP-Rule" id="MF_01440"/>
    </source>
</evidence>
<organism evidence="5 6">
    <name type="scientific">Azospirillum picis</name>
    <dbReference type="NCBI Taxonomy" id="488438"/>
    <lineage>
        <taxon>Bacteria</taxon>
        <taxon>Pseudomonadati</taxon>
        <taxon>Pseudomonadota</taxon>
        <taxon>Alphaproteobacteria</taxon>
        <taxon>Rhodospirillales</taxon>
        <taxon>Azospirillaceae</taxon>
        <taxon>Azospirillum</taxon>
    </lineage>
</organism>
<comment type="catalytic activity">
    <reaction evidence="3">
        <text>L-glutaminyl-[protein] + H2O = L-glutamyl-[protein] + NH4(+)</text>
        <dbReference type="Rhea" id="RHEA:16441"/>
        <dbReference type="Rhea" id="RHEA-COMP:10207"/>
        <dbReference type="Rhea" id="RHEA-COMP:10208"/>
        <dbReference type="ChEBI" id="CHEBI:15377"/>
        <dbReference type="ChEBI" id="CHEBI:28938"/>
        <dbReference type="ChEBI" id="CHEBI:29973"/>
        <dbReference type="ChEBI" id="CHEBI:30011"/>
        <dbReference type="EC" id="3.5.1.44"/>
    </reaction>
</comment>
<evidence type="ECO:0000256" key="4">
    <source>
        <dbReference type="SAM" id="MobiDB-lite"/>
    </source>
</evidence>
<dbReference type="InterPro" id="IPR005659">
    <property type="entry name" value="Chemorcpt_Glu_NH3ase_CheD"/>
</dbReference>
<dbReference type="RefSeq" id="WP_209982689.1">
    <property type="nucleotide sequence ID" value="NZ_JAGINO010000009.1"/>
</dbReference>
<comment type="similarity">
    <text evidence="3">Belongs to the CheD family.</text>
</comment>
<dbReference type="Pfam" id="PF03975">
    <property type="entry name" value="CheD"/>
    <property type="match status" value="1"/>
</dbReference>